<reference evidence="4 6" key="1">
    <citation type="submission" date="2020-12" db="EMBL/GenBank/DDBJ databases">
        <title>strain FJAT-54423T represents a novel species of the genus Brevibacillus.</title>
        <authorList>
            <person name="Tang R."/>
        </authorList>
    </citation>
    <scope>NUCLEOTIDE SEQUENCE [LARGE SCALE GENOMIC DNA]</scope>
    <source>
        <strain evidence="4 6">FJAT-54423</strain>
    </source>
</reference>
<evidence type="ECO:0000313" key="6">
    <source>
        <dbReference type="Proteomes" id="UP000595847"/>
    </source>
</evidence>
<evidence type="ECO:0000313" key="4">
    <source>
        <dbReference type="EMBL" id="QQE73693.1"/>
    </source>
</evidence>
<dbReference type="InterPro" id="IPR008331">
    <property type="entry name" value="Ferritin_DPS_dom"/>
</dbReference>
<dbReference type="PANTHER" id="PTHR42932:SF1">
    <property type="entry name" value="GENERAL STRESS PROTEIN 20U"/>
    <property type="match status" value="1"/>
</dbReference>
<dbReference type="Pfam" id="PF00210">
    <property type="entry name" value="Ferritin"/>
    <property type="match status" value="1"/>
</dbReference>
<evidence type="ECO:0000256" key="1">
    <source>
        <dbReference type="ARBA" id="ARBA00009497"/>
    </source>
</evidence>
<protein>
    <submittedName>
        <fullName evidence="4">DNA starvation/stationary phase protection protein</fullName>
    </submittedName>
</protein>
<evidence type="ECO:0000256" key="2">
    <source>
        <dbReference type="RuleBase" id="RU003875"/>
    </source>
</evidence>
<dbReference type="Proteomes" id="UP000595847">
    <property type="component" value="Chromosome"/>
</dbReference>
<dbReference type="EMBL" id="CP066308">
    <property type="protein sequence ID" value="QQE73693.1"/>
    <property type="molecule type" value="Genomic_DNA"/>
</dbReference>
<dbReference type="SUPFAM" id="SSF47240">
    <property type="entry name" value="Ferritin-like"/>
    <property type="match status" value="1"/>
</dbReference>
<dbReference type="KEGG" id="bcop:JD108_17675"/>
<evidence type="ECO:0000259" key="3">
    <source>
        <dbReference type="Pfam" id="PF00210"/>
    </source>
</evidence>
<dbReference type="AlphaFoldDB" id="A0A7T5JMT0"/>
<sequence length="144" mass="16326">MENLFPVLNKQLANWTVLRMKLQNYHWNVKGPAFFTLHTKFEELYNEATSLIDTLAEHILALGGKPVATLGDSLRDASIEEASDRETAEEMVHTLVEDFTLLIDELKDGMKKAEALEEEGTADLFLSIKTGLEKHVWMFKAFLG</sequence>
<dbReference type="InterPro" id="IPR023188">
    <property type="entry name" value="DPS_DNA-bd_CS"/>
</dbReference>
<organism evidence="4 6">
    <name type="scientific">Brevibacillus composti</name>
    <dbReference type="NCBI Taxonomy" id="2796470"/>
    <lineage>
        <taxon>Bacteria</taxon>
        <taxon>Bacillati</taxon>
        <taxon>Bacillota</taxon>
        <taxon>Bacilli</taxon>
        <taxon>Bacillales</taxon>
        <taxon>Paenibacillaceae</taxon>
        <taxon>Brevibacillus</taxon>
    </lineage>
</organism>
<dbReference type="CDD" id="cd01043">
    <property type="entry name" value="DPS"/>
    <property type="match status" value="1"/>
</dbReference>
<dbReference type="InterPro" id="IPR012347">
    <property type="entry name" value="Ferritin-like"/>
</dbReference>
<dbReference type="EMBL" id="CP073708">
    <property type="protein sequence ID" value="QUO40776.1"/>
    <property type="molecule type" value="Genomic_DNA"/>
</dbReference>
<dbReference type="GO" id="GO:0008199">
    <property type="term" value="F:ferric iron binding"/>
    <property type="evidence" value="ECO:0007669"/>
    <property type="project" value="InterPro"/>
</dbReference>
<reference evidence="5" key="2">
    <citation type="submission" date="2021-04" db="EMBL/GenBank/DDBJ databases">
        <title>Brevibacillus composti FJAT-54423, complete genome.</title>
        <authorList>
            <person name="Tang R."/>
        </authorList>
    </citation>
    <scope>NUCLEOTIDE SEQUENCE</scope>
    <source>
        <strain evidence="5">FJAT-54424</strain>
    </source>
</reference>
<dbReference type="PRINTS" id="PR01346">
    <property type="entry name" value="HELNAPAPROT"/>
</dbReference>
<evidence type="ECO:0000313" key="7">
    <source>
        <dbReference type="Proteomes" id="UP000677234"/>
    </source>
</evidence>
<dbReference type="GO" id="GO:0016722">
    <property type="term" value="F:oxidoreductase activity, acting on metal ions"/>
    <property type="evidence" value="ECO:0007669"/>
    <property type="project" value="InterPro"/>
</dbReference>
<dbReference type="RefSeq" id="WP_198827297.1">
    <property type="nucleotide sequence ID" value="NZ_CP066308.1"/>
</dbReference>
<accession>A0A7T5JMT0</accession>
<evidence type="ECO:0000313" key="5">
    <source>
        <dbReference type="EMBL" id="QUO40776.1"/>
    </source>
</evidence>
<dbReference type="InterPro" id="IPR002177">
    <property type="entry name" value="DPS_DNA-bd"/>
</dbReference>
<proteinExistence type="inferred from homology"/>
<dbReference type="Gene3D" id="1.20.1260.10">
    <property type="match status" value="1"/>
</dbReference>
<dbReference type="PROSITE" id="PS00818">
    <property type="entry name" value="DPS_1"/>
    <property type="match status" value="1"/>
</dbReference>
<gene>
    <name evidence="4" type="ORF">JD108_17675</name>
    <name evidence="5" type="ORF">KDJ56_17615</name>
</gene>
<dbReference type="PANTHER" id="PTHR42932">
    <property type="entry name" value="GENERAL STRESS PROTEIN 20U"/>
    <property type="match status" value="1"/>
</dbReference>
<dbReference type="InterPro" id="IPR009078">
    <property type="entry name" value="Ferritin-like_SF"/>
</dbReference>
<dbReference type="Proteomes" id="UP000677234">
    <property type="component" value="Chromosome"/>
</dbReference>
<dbReference type="PIRSF" id="PIRSF005900">
    <property type="entry name" value="Dps"/>
    <property type="match status" value="1"/>
</dbReference>
<name>A0A7T5JMT0_9BACL</name>
<feature type="domain" description="Ferritin/DPS" evidence="3">
    <location>
        <begin position="8"/>
        <end position="143"/>
    </location>
</feature>
<comment type="similarity">
    <text evidence="1 2">Belongs to the Dps family.</text>
</comment>
<keyword evidence="7" id="KW-1185">Reference proteome</keyword>